<accession>A0A645B8J7</accession>
<dbReference type="EMBL" id="VSSQ01018308">
    <property type="protein sequence ID" value="MPM61378.1"/>
    <property type="molecule type" value="Genomic_DNA"/>
</dbReference>
<proteinExistence type="predicted"/>
<protein>
    <submittedName>
        <fullName evidence="1">Uncharacterized protein</fullName>
    </submittedName>
</protein>
<gene>
    <name evidence="1" type="ORF">SDC9_108236</name>
</gene>
<evidence type="ECO:0000313" key="1">
    <source>
        <dbReference type="EMBL" id="MPM61378.1"/>
    </source>
</evidence>
<reference evidence="1" key="1">
    <citation type="submission" date="2019-08" db="EMBL/GenBank/DDBJ databases">
        <authorList>
            <person name="Kucharzyk K."/>
            <person name="Murdoch R.W."/>
            <person name="Higgins S."/>
            <person name="Loffler F."/>
        </authorList>
    </citation>
    <scope>NUCLEOTIDE SEQUENCE</scope>
</reference>
<comment type="caution">
    <text evidence="1">The sequence shown here is derived from an EMBL/GenBank/DDBJ whole genome shotgun (WGS) entry which is preliminary data.</text>
</comment>
<dbReference type="AlphaFoldDB" id="A0A645B8J7"/>
<name>A0A645B8J7_9ZZZZ</name>
<organism evidence="1">
    <name type="scientific">bioreactor metagenome</name>
    <dbReference type="NCBI Taxonomy" id="1076179"/>
    <lineage>
        <taxon>unclassified sequences</taxon>
        <taxon>metagenomes</taxon>
        <taxon>ecological metagenomes</taxon>
    </lineage>
</organism>
<sequence>MLPERLVYEALEFFLVLGKQARPLFKGDPLRAVAAVVDGVAGGLVGEEFHLLIVIQSVLEKVDDVALIGDRERLALGHRLFGPLEGLGEIRRLPAYPALAVARLDARWVHLGDDRRRSRDLRGLRLRAAHAAKSGGDEEVSRKALALGKMEHLASGVEQRVICAVNYALRPDIHPAAGRHLPVVGDAERRRAAEILGVVKEADHQAVREDHARRGGMRTEKSERVSRLHDERLVLRHDLEILFDQLVLHPVLADLSRLAVGDEFVGIERHLKVKVVVDHHLEGPALDALALVLADRLSVELSLRTEAVAVDASVLLILLKELGGDLFMVLLGDIAERVLKGKYHLFFVKYLSAVRRSSYSRLELRLRRKPVRKFQSQFQCLS</sequence>